<dbReference type="GO" id="GO:0004497">
    <property type="term" value="F:monooxygenase activity"/>
    <property type="evidence" value="ECO:0007669"/>
    <property type="project" value="UniProtKB-KW"/>
</dbReference>
<evidence type="ECO:0000256" key="8">
    <source>
        <dbReference type="PIRSR" id="PIRSR602401-1"/>
    </source>
</evidence>
<keyword evidence="6 8" id="KW-0408">Iron</keyword>
<dbReference type="InterPro" id="IPR017972">
    <property type="entry name" value="Cyt_P450_CS"/>
</dbReference>
<dbReference type="InterPro" id="IPR050121">
    <property type="entry name" value="Cytochrome_P450_monoxygenase"/>
</dbReference>
<keyword evidence="12" id="KW-1185">Reference proteome</keyword>
<evidence type="ECO:0000256" key="1">
    <source>
        <dbReference type="ARBA" id="ARBA00001971"/>
    </source>
</evidence>
<name>A0AAJ0H5B2_9PEZI</name>
<keyword evidence="7 9" id="KW-0503">Monooxygenase</keyword>
<dbReference type="SUPFAM" id="SSF48264">
    <property type="entry name" value="Cytochrome P450"/>
    <property type="match status" value="1"/>
</dbReference>
<comment type="similarity">
    <text evidence="2 9">Belongs to the cytochrome P450 family.</text>
</comment>
<evidence type="ECO:0000256" key="2">
    <source>
        <dbReference type="ARBA" id="ARBA00010617"/>
    </source>
</evidence>
<dbReference type="InterPro" id="IPR002401">
    <property type="entry name" value="Cyt_P450_E_grp-I"/>
</dbReference>
<keyword evidence="3 8" id="KW-0349">Heme</keyword>
<keyword evidence="5 9" id="KW-0560">Oxidoreductase</keyword>
<sequence>MVGKSSSRGIFGVAQGPGAAAKHFPQGLTILYTTLKTLHNLHLHPLSAHPGPLLRRATPLPQIWALLTGSVALRTAALHAHYGPVVRLGPNHLSFTDVRAWRDIYGHRVASDTSQPPPPENPKSTVYYGILPSASPSILDAGRAEHAVLRRALAHGFSDRALRAQEGRVRRYVGAMVAKVAGYVREGGGEARLDLGRWYNWMVFDLVGDLVFAEGFGCLEREEYHPFVRMILVGLEMGGWVVALGYAGFGWMLRGAWVLGLGKAVEDLWEGVRVKLQRRMDEGGEVDDLFEGLMREREKLNIDMGRLQSNAAILVAAGSETTATVLSGVTYLLLCNPDVMEKLKLEVRSAFKSADEITLASANQLPYMLACLSEALRRYPPVPSNLVREVAEGGATIAGHFLPGKTMVECQPWSMNHSTSHWEDPWSFRPERFLHSEEGAFGSKDVTEALQDFSVGPRNCIGRNLAYAEMRLALANMVYAFDMKLADESRDWLKGQKTYPVWKRGPLFVHIKSAA</sequence>
<dbReference type="Proteomes" id="UP001275084">
    <property type="component" value="Unassembled WGS sequence"/>
</dbReference>
<dbReference type="EMBL" id="JAUIQD010000009">
    <property type="protein sequence ID" value="KAK3339876.1"/>
    <property type="molecule type" value="Genomic_DNA"/>
</dbReference>
<keyword evidence="4 8" id="KW-0479">Metal-binding</keyword>
<protein>
    <submittedName>
        <fullName evidence="11">Cytochrome P450 ClCP1</fullName>
    </submittedName>
</protein>
<feature type="binding site" description="axial binding residue" evidence="8">
    <location>
        <position position="460"/>
    </location>
    <ligand>
        <name>heme</name>
        <dbReference type="ChEBI" id="CHEBI:30413"/>
    </ligand>
    <ligandPart>
        <name>Fe</name>
        <dbReference type="ChEBI" id="CHEBI:18248"/>
    </ligandPart>
</feature>
<evidence type="ECO:0000256" key="6">
    <source>
        <dbReference type="ARBA" id="ARBA00023004"/>
    </source>
</evidence>
<dbReference type="InterPro" id="IPR036396">
    <property type="entry name" value="Cyt_P450_sf"/>
</dbReference>
<evidence type="ECO:0000256" key="3">
    <source>
        <dbReference type="ARBA" id="ARBA00022617"/>
    </source>
</evidence>
<evidence type="ECO:0000256" key="5">
    <source>
        <dbReference type="ARBA" id="ARBA00023002"/>
    </source>
</evidence>
<reference evidence="11" key="2">
    <citation type="submission" date="2023-06" db="EMBL/GenBank/DDBJ databases">
        <authorList>
            <consortium name="Lawrence Berkeley National Laboratory"/>
            <person name="Haridas S."/>
            <person name="Hensen N."/>
            <person name="Bonometti L."/>
            <person name="Westerberg I."/>
            <person name="Brannstrom I.O."/>
            <person name="Guillou S."/>
            <person name="Cros-Aarteil S."/>
            <person name="Calhoun S."/>
            <person name="Kuo A."/>
            <person name="Mondo S."/>
            <person name="Pangilinan J."/>
            <person name="Riley R."/>
            <person name="Labutti K."/>
            <person name="Andreopoulos B."/>
            <person name="Lipzen A."/>
            <person name="Chen C."/>
            <person name="Yanf M."/>
            <person name="Daum C."/>
            <person name="Ng V."/>
            <person name="Clum A."/>
            <person name="Steindorff A."/>
            <person name="Ohm R."/>
            <person name="Martin F."/>
            <person name="Silar P."/>
            <person name="Natvig D."/>
            <person name="Lalanne C."/>
            <person name="Gautier V."/>
            <person name="Ament-Velasquez S.L."/>
            <person name="Kruys A."/>
            <person name="Hutchinson M.I."/>
            <person name="Powell A.J."/>
            <person name="Barry K."/>
            <person name="Miller A.N."/>
            <person name="Grigoriev I.V."/>
            <person name="Debuchy R."/>
            <person name="Gladieux P."/>
            <person name="Thoren M.H."/>
            <person name="Johannesson H."/>
        </authorList>
    </citation>
    <scope>NUCLEOTIDE SEQUENCE</scope>
    <source>
        <strain evidence="11">CBS 955.72</strain>
    </source>
</reference>
<dbReference type="GO" id="GO:0005506">
    <property type="term" value="F:iron ion binding"/>
    <property type="evidence" value="ECO:0007669"/>
    <property type="project" value="InterPro"/>
</dbReference>
<accession>A0AAJ0H5B2</accession>
<dbReference type="InterPro" id="IPR001128">
    <property type="entry name" value="Cyt_P450"/>
</dbReference>
<proteinExistence type="inferred from homology"/>
<dbReference type="AlphaFoldDB" id="A0AAJ0H5B2"/>
<keyword evidence="10" id="KW-0472">Membrane</keyword>
<dbReference type="GO" id="GO:0020037">
    <property type="term" value="F:heme binding"/>
    <property type="evidence" value="ECO:0007669"/>
    <property type="project" value="InterPro"/>
</dbReference>
<evidence type="ECO:0000313" key="12">
    <source>
        <dbReference type="Proteomes" id="UP001275084"/>
    </source>
</evidence>
<comment type="cofactor">
    <cofactor evidence="1 8">
        <name>heme</name>
        <dbReference type="ChEBI" id="CHEBI:30413"/>
    </cofactor>
</comment>
<feature type="transmembrane region" description="Helical" evidence="10">
    <location>
        <begin position="231"/>
        <end position="253"/>
    </location>
</feature>
<keyword evidence="10" id="KW-0812">Transmembrane</keyword>
<keyword evidence="10" id="KW-1133">Transmembrane helix</keyword>
<evidence type="ECO:0000256" key="10">
    <source>
        <dbReference type="SAM" id="Phobius"/>
    </source>
</evidence>
<gene>
    <name evidence="11" type="ORF">B0T25DRAFT_626600</name>
</gene>
<dbReference type="PROSITE" id="PS00086">
    <property type="entry name" value="CYTOCHROME_P450"/>
    <property type="match status" value="1"/>
</dbReference>
<dbReference type="Gene3D" id="1.10.630.10">
    <property type="entry name" value="Cytochrome P450"/>
    <property type="match status" value="1"/>
</dbReference>
<dbReference type="PANTHER" id="PTHR24305">
    <property type="entry name" value="CYTOCHROME P450"/>
    <property type="match status" value="1"/>
</dbReference>
<dbReference type="PRINTS" id="PR00385">
    <property type="entry name" value="P450"/>
</dbReference>
<evidence type="ECO:0000256" key="4">
    <source>
        <dbReference type="ARBA" id="ARBA00022723"/>
    </source>
</evidence>
<organism evidence="11 12">
    <name type="scientific">Lasiosphaeria hispida</name>
    <dbReference type="NCBI Taxonomy" id="260671"/>
    <lineage>
        <taxon>Eukaryota</taxon>
        <taxon>Fungi</taxon>
        <taxon>Dikarya</taxon>
        <taxon>Ascomycota</taxon>
        <taxon>Pezizomycotina</taxon>
        <taxon>Sordariomycetes</taxon>
        <taxon>Sordariomycetidae</taxon>
        <taxon>Sordariales</taxon>
        <taxon>Lasiosphaeriaceae</taxon>
        <taxon>Lasiosphaeria</taxon>
    </lineage>
</organism>
<dbReference type="CDD" id="cd11058">
    <property type="entry name" value="CYP60B-like"/>
    <property type="match status" value="1"/>
</dbReference>
<evidence type="ECO:0000256" key="9">
    <source>
        <dbReference type="RuleBase" id="RU000461"/>
    </source>
</evidence>
<dbReference type="PANTHER" id="PTHR24305:SF230">
    <property type="entry name" value="P450, PUTATIVE (EUROFUNG)-RELATED"/>
    <property type="match status" value="1"/>
</dbReference>
<comment type="caution">
    <text evidence="11">The sequence shown here is derived from an EMBL/GenBank/DDBJ whole genome shotgun (WGS) entry which is preliminary data.</text>
</comment>
<dbReference type="PRINTS" id="PR00463">
    <property type="entry name" value="EP450I"/>
</dbReference>
<evidence type="ECO:0000256" key="7">
    <source>
        <dbReference type="ARBA" id="ARBA00023033"/>
    </source>
</evidence>
<dbReference type="GO" id="GO:0016705">
    <property type="term" value="F:oxidoreductase activity, acting on paired donors, with incorporation or reduction of molecular oxygen"/>
    <property type="evidence" value="ECO:0007669"/>
    <property type="project" value="InterPro"/>
</dbReference>
<evidence type="ECO:0000313" key="11">
    <source>
        <dbReference type="EMBL" id="KAK3339876.1"/>
    </source>
</evidence>
<reference evidence="11" key="1">
    <citation type="journal article" date="2023" name="Mol. Phylogenet. Evol.">
        <title>Genome-scale phylogeny and comparative genomics of the fungal order Sordariales.</title>
        <authorList>
            <person name="Hensen N."/>
            <person name="Bonometti L."/>
            <person name="Westerberg I."/>
            <person name="Brannstrom I.O."/>
            <person name="Guillou S."/>
            <person name="Cros-Aarteil S."/>
            <person name="Calhoun S."/>
            <person name="Haridas S."/>
            <person name="Kuo A."/>
            <person name="Mondo S."/>
            <person name="Pangilinan J."/>
            <person name="Riley R."/>
            <person name="LaButti K."/>
            <person name="Andreopoulos B."/>
            <person name="Lipzen A."/>
            <person name="Chen C."/>
            <person name="Yan M."/>
            <person name="Daum C."/>
            <person name="Ng V."/>
            <person name="Clum A."/>
            <person name="Steindorff A."/>
            <person name="Ohm R.A."/>
            <person name="Martin F."/>
            <person name="Silar P."/>
            <person name="Natvig D.O."/>
            <person name="Lalanne C."/>
            <person name="Gautier V."/>
            <person name="Ament-Velasquez S.L."/>
            <person name="Kruys A."/>
            <person name="Hutchinson M.I."/>
            <person name="Powell A.J."/>
            <person name="Barry K."/>
            <person name="Miller A.N."/>
            <person name="Grigoriev I.V."/>
            <person name="Debuchy R."/>
            <person name="Gladieux P."/>
            <person name="Hiltunen Thoren M."/>
            <person name="Johannesson H."/>
        </authorList>
    </citation>
    <scope>NUCLEOTIDE SEQUENCE</scope>
    <source>
        <strain evidence="11">CBS 955.72</strain>
    </source>
</reference>
<dbReference type="Pfam" id="PF00067">
    <property type="entry name" value="p450"/>
    <property type="match status" value="1"/>
</dbReference>